<accession>A0ACB8R892</accession>
<evidence type="ECO:0000313" key="1">
    <source>
        <dbReference type="EMBL" id="KAI0040243.1"/>
    </source>
</evidence>
<name>A0ACB8R892_9AGAM</name>
<reference evidence="1" key="1">
    <citation type="submission" date="2021-02" db="EMBL/GenBank/DDBJ databases">
        <authorList>
            <consortium name="DOE Joint Genome Institute"/>
            <person name="Ahrendt S."/>
            <person name="Looney B.P."/>
            <person name="Miyauchi S."/>
            <person name="Morin E."/>
            <person name="Drula E."/>
            <person name="Courty P.E."/>
            <person name="Chicoki N."/>
            <person name="Fauchery L."/>
            <person name="Kohler A."/>
            <person name="Kuo A."/>
            <person name="Labutti K."/>
            <person name="Pangilinan J."/>
            <person name="Lipzen A."/>
            <person name="Riley R."/>
            <person name="Andreopoulos W."/>
            <person name="He G."/>
            <person name="Johnson J."/>
            <person name="Barry K.W."/>
            <person name="Grigoriev I.V."/>
            <person name="Nagy L."/>
            <person name="Hibbett D."/>
            <person name="Henrissat B."/>
            <person name="Matheny P.B."/>
            <person name="Labbe J."/>
            <person name="Martin F."/>
        </authorList>
    </citation>
    <scope>NUCLEOTIDE SEQUENCE</scope>
    <source>
        <strain evidence="1">FP105234-sp</strain>
    </source>
</reference>
<comment type="caution">
    <text evidence="1">The sequence shown here is derived from an EMBL/GenBank/DDBJ whole genome shotgun (WGS) entry which is preliminary data.</text>
</comment>
<gene>
    <name evidence="1" type="ORF">FA95DRAFT_1611954</name>
</gene>
<reference evidence="1" key="2">
    <citation type="journal article" date="2022" name="New Phytol.">
        <title>Evolutionary transition to the ectomycorrhizal habit in the genomes of a hyperdiverse lineage of mushroom-forming fungi.</title>
        <authorList>
            <person name="Looney B."/>
            <person name="Miyauchi S."/>
            <person name="Morin E."/>
            <person name="Drula E."/>
            <person name="Courty P.E."/>
            <person name="Kohler A."/>
            <person name="Kuo A."/>
            <person name="LaButti K."/>
            <person name="Pangilinan J."/>
            <person name="Lipzen A."/>
            <person name="Riley R."/>
            <person name="Andreopoulos W."/>
            <person name="He G."/>
            <person name="Johnson J."/>
            <person name="Nolan M."/>
            <person name="Tritt A."/>
            <person name="Barry K.W."/>
            <person name="Grigoriev I.V."/>
            <person name="Nagy L.G."/>
            <person name="Hibbett D."/>
            <person name="Henrissat B."/>
            <person name="Matheny P.B."/>
            <person name="Labbe J."/>
            <person name="Martin F.M."/>
        </authorList>
    </citation>
    <scope>NUCLEOTIDE SEQUENCE</scope>
    <source>
        <strain evidence="1">FP105234-sp</strain>
    </source>
</reference>
<evidence type="ECO:0000313" key="2">
    <source>
        <dbReference type="Proteomes" id="UP000814033"/>
    </source>
</evidence>
<keyword evidence="2" id="KW-1185">Reference proteome</keyword>
<sequence>MAAPDANTSDVESSQFWSDAARSRISHLPSISCLPSGTIFTKLEEVTAAQDAIYKSKRDLRAQLDNEKAAFTRAEQEFCDAYAVREEALEAASLALRQRHNTLLPVTRLPPEILATVFTCLFAHEHTCWSPALESSLNFRLPVTHVCRRWRQVALEHSSLWADIDLEFSPDCVATFLARARSSPLFIDAFGHSLRSWQLGFLVENVSRM</sequence>
<proteinExistence type="predicted"/>
<dbReference type="EMBL" id="MU276214">
    <property type="protein sequence ID" value="KAI0040243.1"/>
    <property type="molecule type" value="Genomic_DNA"/>
</dbReference>
<dbReference type="Proteomes" id="UP000814033">
    <property type="component" value="Unassembled WGS sequence"/>
</dbReference>
<protein>
    <submittedName>
        <fullName evidence="1">Uncharacterized protein</fullName>
    </submittedName>
</protein>
<organism evidence="1 2">
    <name type="scientific">Auriscalpium vulgare</name>
    <dbReference type="NCBI Taxonomy" id="40419"/>
    <lineage>
        <taxon>Eukaryota</taxon>
        <taxon>Fungi</taxon>
        <taxon>Dikarya</taxon>
        <taxon>Basidiomycota</taxon>
        <taxon>Agaricomycotina</taxon>
        <taxon>Agaricomycetes</taxon>
        <taxon>Russulales</taxon>
        <taxon>Auriscalpiaceae</taxon>
        <taxon>Auriscalpium</taxon>
    </lineage>
</organism>